<evidence type="ECO:0000256" key="1">
    <source>
        <dbReference type="SAM" id="Phobius"/>
    </source>
</evidence>
<evidence type="ECO:0000313" key="3">
    <source>
        <dbReference type="Proteomes" id="UP000265520"/>
    </source>
</evidence>
<comment type="caution">
    <text evidence="2">The sequence shown here is derived from an EMBL/GenBank/DDBJ whole genome shotgun (WGS) entry which is preliminary data.</text>
</comment>
<feature type="non-terminal residue" evidence="2">
    <location>
        <position position="1"/>
    </location>
</feature>
<feature type="transmembrane region" description="Helical" evidence="1">
    <location>
        <begin position="21"/>
        <end position="38"/>
    </location>
</feature>
<dbReference type="AlphaFoldDB" id="A0A392VFN5"/>
<accession>A0A392VFN5</accession>
<keyword evidence="1" id="KW-1133">Transmembrane helix</keyword>
<dbReference type="Proteomes" id="UP000265520">
    <property type="component" value="Unassembled WGS sequence"/>
</dbReference>
<organism evidence="2 3">
    <name type="scientific">Trifolium medium</name>
    <dbReference type="NCBI Taxonomy" id="97028"/>
    <lineage>
        <taxon>Eukaryota</taxon>
        <taxon>Viridiplantae</taxon>
        <taxon>Streptophyta</taxon>
        <taxon>Embryophyta</taxon>
        <taxon>Tracheophyta</taxon>
        <taxon>Spermatophyta</taxon>
        <taxon>Magnoliopsida</taxon>
        <taxon>eudicotyledons</taxon>
        <taxon>Gunneridae</taxon>
        <taxon>Pentapetalae</taxon>
        <taxon>rosids</taxon>
        <taxon>fabids</taxon>
        <taxon>Fabales</taxon>
        <taxon>Fabaceae</taxon>
        <taxon>Papilionoideae</taxon>
        <taxon>50 kb inversion clade</taxon>
        <taxon>NPAAA clade</taxon>
        <taxon>Hologalegina</taxon>
        <taxon>IRL clade</taxon>
        <taxon>Trifolieae</taxon>
        <taxon>Trifolium</taxon>
    </lineage>
</organism>
<protein>
    <submittedName>
        <fullName evidence="2">Uncharacterized protein</fullName>
    </submittedName>
</protein>
<keyword evidence="1" id="KW-0812">Transmembrane</keyword>
<keyword evidence="1" id="KW-0472">Membrane</keyword>
<sequence>PSPAHNQNSGAAGGFEVDPDATVVVLLVVVVAVVVLLLPELPVH</sequence>
<name>A0A392VFN5_9FABA</name>
<evidence type="ECO:0000313" key="2">
    <source>
        <dbReference type="EMBL" id="MCI86697.1"/>
    </source>
</evidence>
<keyword evidence="3" id="KW-1185">Reference proteome</keyword>
<dbReference type="EMBL" id="LXQA011147434">
    <property type="protein sequence ID" value="MCI86697.1"/>
    <property type="molecule type" value="Genomic_DNA"/>
</dbReference>
<proteinExistence type="predicted"/>
<reference evidence="2 3" key="1">
    <citation type="journal article" date="2018" name="Front. Plant Sci.">
        <title>Red Clover (Trifolium pratense) and Zigzag Clover (T. medium) - A Picture of Genomic Similarities and Differences.</title>
        <authorList>
            <person name="Dluhosova J."/>
            <person name="Istvanek J."/>
            <person name="Nedelnik J."/>
            <person name="Repkova J."/>
        </authorList>
    </citation>
    <scope>NUCLEOTIDE SEQUENCE [LARGE SCALE GENOMIC DNA]</scope>
    <source>
        <strain evidence="3">cv. 10/8</strain>
        <tissue evidence="2">Leaf</tissue>
    </source>
</reference>